<dbReference type="InterPro" id="IPR027417">
    <property type="entry name" value="P-loop_NTPase"/>
</dbReference>
<dbReference type="GO" id="GO:0003677">
    <property type="term" value="F:DNA binding"/>
    <property type="evidence" value="ECO:0007669"/>
    <property type="project" value="UniProtKB-KW"/>
</dbReference>
<keyword evidence="6" id="KW-0378">Hydrolase</keyword>
<organism evidence="6 7">
    <name type="scientific">Fructilactobacillus lindneri DSM 20690 = JCM 11027</name>
    <dbReference type="NCBI Taxonomy" id="1122148"/>
    <lineage>
        <taxon>Bacteria</taxon>
        <taxon>Bacillati</taxon>
        <taxon>Bacillota</taxon>
        <taxon>Bacilli</taxon>
        <taxon>Lactobacillales</taxon>
        <taxon>Lactobacillaceae</taxon>
        <taxon>Fructilactobacillus</taxon>
    </lineage>
</organism>
<dbReference type="InterPro" id="IPR006935">
    <property type="entry name" value="Helicase/UvrB_N"/>
</dbReference>
<sequence length="442" mass="50771">MSYLIDNEIEIAGRFVPADDLAERLLQHHKIDLVPAITIHKAYIHCTRCGSDCEKSAARISDTIYYCFECVNLGRLDSTMKLAAFPEINQFKEIDFPLTWKGKLTELQQQCSNQVVQAFKKQQDLLLWAVTGAGKTEISFAGIEWALQQQLRVAIASPRVDVCVELFPRYQEAFQDTSMILLHGKSTEKYQYRQLTICTTHQLLRFKQAFDILILDEVDAFPFANNPMLEMAAKRAVKVTGCRLLMTATPSKDLLQHYQTTYLPLRFHRHLLPQMKLHLCFNWNIKIYQGKLPAKFVRMVLQKIKMGQRFLIFVPRIKDLAVVDRVLSKKYQGKRCWETVYAGDEQRMEKVQMMRSEQVQFLITTTILERGVTFPGIDVMILGADERSFSVASLVQIAGRVGRKATRPFGNVDCFIGGYSKNVTLARQQIAEMNRRGRKIEG</sequence>
<dbReference type="GO" id="GO:0006270">
    <property type="term" value="P:DNA replication initiation"/>
    <property type="evidence" value="ECO:0007669"/>
    <property type="project" value="TreeGrafter"/>
</dbReference>
<dbReference type="PROSITE" id="PS51194">
    <property type="entry name" value="HELICASE_CTER"/>
    <property type="match status" value="1"/>
</dbReference>
<dbReference type="GO" id="GO:0006302">
    <property type="term" value="P:double-strand break repair"/>
    <property type="evidence" value="ECO:0007669"/>
    <property type="project" value="TreeGrafter"/>
</dbReference>
<evidence type="ECO:0000259" key="4">
    <source>
        <dbReference type="PROSITE" id="PS51192"/>
    </source>
</evidence>
<keyword evidence="2" id="KW-0067">ATP-binding</keyword>
<evidence type="ECO:0000313" key="6">
    <source>
        <dbReference type="EMBL" id="KRN79297.1"/>
    </source>
</evidence>
<dbReference type="STRING" id="53444.AYR59_07040"/>
<dbReference type="SMART" id="SM00490">
    <property type="entry name" value="HELICc"/>
    <property type="match status" value="1"/>
</dbReference>
<dbReference type="InterPro" id="IPR001650">
    <property type="entry name" value="Helicase_C-like"/>
</dbReference>
<evidence type="ECO:0000256" key="1">
    <source>
        <dbReference type="ARBA" id="ARBA00022741"/>
    </source>
</evidence>
<name>A0A0R2JQD6_9LACO</name>
<dbReference type="SMART" id="SM00487">
    <property type="entry name" value="DEXDc"/>
    <property type="match status" value="1"/>
</dbReference>
<dbReference type="Pfam" id="PF00271">
    <property type="entry name" value="Helicase_C"/>
    <property type="match status" value="1"/>
</dbReference>
<dbReference type="PANTHER" id="PTHR30580:SF1">
    <property type="entry name" value="COMF OPERON PROTEIN 1"/>
    <property type="match status" value="1"/>
</dbReference>
<gene>
    <name evidence="6" type="ORF">IV52_GL000706</name>
</gene>
<keyword evidence="6" id="KW-0347">Helicase</keyword>
<dbReference type="SUPFAM" id="SSF52540">
    <property type="entry name" value="P-loop containing nucleoside triphosphate hydrolases"/>
    <property type="match status" value="1"/>
</dbReference>
<evidence type="ECO:0000313" key="7">
    <source>
        <dbReference type="Proteomes" id="UP000051565"/>
    </source>
</evidence>
<dbReference type="CDD" id="cd18785">
    <property type="entry name" value="SF2_C"/>
    <property type="match status" value="1"/>
</dbReference>
<protein>
    <submittedName>
        <fullName evidence="6">Helicase domain-containing protein</fullName>
    </submittedName>
</protein>
<dbReference type="GO" id="GO:0006310">
    <property type="term" value="P:DNA recombination"/>
    <property type="evidence" value="ECO:0007669"/>
    <property type="project" value="TreeGrafter"/>
</dbReference>
<dbReference type="EMBL" id="JQBT01000032">
    <property type="protein sequence ID" value="KRN79297.1"/>
    <property type="molecule type" value="Genomic_DNA"/>
</dbReference>
<feature type="domain" description="Helicase C-terminal" evidence="5">
    <location>
        <begin position="296"/>
        <end position="442"/>
    </location>
</feature>
<dbReference type="Pfam" id="PF04851">
    <property type="entry name" value="ResIII"/>
    <property type="match status" value="1"/>
</dbReference>
<dbReference type="GO" id="GO:0043138">
    <property type="term" value="F:3'-5' DNA helicase activity"/>
    <property type="evidence" value="ECO:0007669"/>
    <property type="project" value="TreeGrafter"/>
</dbReference>
<dbReference type="GO" id="GO:0016787">
    <property type="term" value="F:hydrolase activity"/>
    <property type="evidence" value="ECO:0007669"/>
    <property type="project" value="InterPro"/>
</dbReference>
<dbReference type="Proteomes" id="UP000051565">
    <property type="component" value="Unassembled WGS sequence"/>
</dbReference>
<accession>A0A0R2JQD6</accession>
<dbReference type="PATRIC" id="fig|1122148.6.peg.728"/>
<keyword evidence="3" id="KW-0238">DNA-binding</keyword>
<evidence type="ECO:0000256" key="3">
    <source>
        <dbReference type="ARBA" id="ARBA00023125"/>
    </source>
</evidence>
<dbReference type="InterPro" id="IPR014001">
    <property type="entry name" value="Helicase_ATP-bd"/>
</dbReference>
<dbReference type="Gene3D" id="3.40.50.300">
    <property type="entry name" value="P-loop containing nucleotide triphosphate hydrolases"/>
    <property type="match status" value="2"/>
</dbReference>
<proteinExistence type="predicted"/>
<evidence type="ECO:0000259" key="5">
    <source>
        <dbReference type="PROSITE" id="PS51194"/>
    </source>
</evidence>
<evidence type="ECO:0000256" key="2">
    <source>
        <dbReference type="ARBA" id="ARBA00022840"/>
    </source>
</evidence>
<dbReference type="GO" id="GO:0005524">
    <property type="term" value="F:ATP binding"/>
    <property type="evidence" value="ECO:0007669"/>
    <property type="project" value="UniProtKB-KW"/>
</dbReference>
<comment type="caution">
    <text evidence="6">The sequence shown here is derived from an EMBL/GenBank/DDBJ whole genome shotgun (WGS) entry which is preliminary data.</text>
</comment>
<reference evidence="6 7" key="1">
    <citation type="journal article" date="2015" name="Genome Announc.">
        <title>Expanding the biotechnology potential of lactobacilli through comparative genomics of 213 strains and associated genera.</title>
        <authorList>
            <person name="Sun Z."/>
            <person name="Harris H.M."/>
            <person name="McCann A."/>
            <person name="Guo C."/>
            <person name="Argimon S."/>
            <person name="Zhang W."/>
            <person name="Yang X."/>
            <person name="Jeffery I.B."/>
            <person name="Cooney J.C."/>
            <person name="Kagawa T.F."/>
            <person name="Liu W."/>
            <person name="Song Y."/>
            <person name="Salvetti E."/>
            <person name="Wrobel A."/>
            <person name="Rasinkangas P."/>
            <person name="Parkhill J."/>
            <person name="Rea M.C."/>
            <person name="O'Sullivan O."/>
            <person name="Ritari J."/>
            <person name="Douillard F.P."/>
            <person name="Paul Ross R."/>
            <person name="Yang R."/>
            <person name="Briner A.E."/>
            <person name="Felis G.E."/>
            <person name="de Vos W.M."/>
            <person name="Barrangou R."/>
            <person name="Klaenhammer T.R."/>
            <person name="Caufield P.W."/>
            <person name="Cui Y."/>
            <person name="Zhang H."/>
            <person name="O'Toole P.W."/>
        </authorList>
    </citation>
    <scope>NUCLEOTIDE SEQUENCE [LARGE SCALE GENOMIC DNA]</scope>
    <source>
        <strain evidence="6 7">DSM 20690</strain>
    </source>
</reference>
<dbReference type="PANTHER" id="PTHR30580">
    <property type="entry name" value="PRIMOSOMAL PROTEIN N"/>
    <property type="match status" value="1"/>
</dbReference>
<dbReference type="AlphaFoldDB" id="A0A0R2JQD6"/>
<dbReference type="PROSITE" id="PS51192">
    <property type="entry name" value="HELICASE_ATP_BIND_1"/>
    <property type="match status" value="1"/>
</dbReference>
<keyword evidence="7" id="KW-1185">Reference proteome</keyword>
<keyword evidence="1" id="KW-0547">Nucleotide-binding</keyword>
<feature type="domain" description="Helicase ATP-binding" evidence="4">
    <location>
        <begin position="116"/>
        <end position="268"/>
    </location>
</feature>